<reference evidence="2" key="1">
    <citation type="submission" date="2009-08" db="EMBL/GenBank/DDBJ databases">
        <title>The complete genome of Chitinophaga pinensis DSM 2588.</title>
        <authorList>
            <consortium name="US DOE Joint Genome Institute (JGI-PGF)"/>
            <person name="Lucas S."/>
            <person name="Copeland A."/>
            <person name="Lapidus A."/>
            <person name="Glavina del Rio T."/>
            <person name="Dalin E."/>
            <person name="Tice H."/>
            <person name="Bruce D."/>
            <person name="Goodwin L."/>
            <person name="Pitluck S."/>
            <person name="Kyrpides N."/>
            <person name="Mavromatis K."/>
            <person name="Ivanova N."/>
            <person name="Mikhailova N."/>
            <person name="Sims D."/>
            <person name="Meinche L."/>
            <person name="Brettin T."/>
            <person name="Detter J.C."/>
            <person name="Han C."/>
            <person name="Larimer F."/>
            <person name="Land M."/>
            <person name="Hauser L."/>
            <person name="Markowitz V."/>
            <person name="Cheng J.-F."/>
            <person name="Hugenholtz P."/>
            <person name="Woyke T."/>
            <person name="Wu D."/>
            <person name="Spring S."/>
            <person name="Klenk H.-P."/>
            <person name="Eisen J.A."/>
        </authorList>
    </citation>
    <scope>NUCLEOTIDE SEQUENCE [LARGE SCALE GENOMIC DNA]</scope>
    <source>
        <strain evidence="2">ATCC 43595 / DSM 2588 / LMG 13176 / NBRC 15968 / NCIMB 11800 / UQM 2034</strain>
    </source>
</reference>
<dbReference type="KEGG" id="cpi:Cpin_4162"/>
<accession>A0A979G685</accession>
<dbReference type="AlphaFoldDB" id="A0A979G685"/>
<name>A0A979G685_CHIPD</name>
<protein>
    <recommendedName>
        <fullName evidence="3">DUF839 domain-containing protein</fullName>
    </recommendedName>
</protein>
<evidence type="ECO:0000313" key="2">
    <source>
        <dbReference type="Proteomes" id="UP000002215"/>
    </source>
</evidence>
<dbReference type="EMBL" id="CP001699">
    <property type="protein sequence ID" value="ACU61620.1"/>
    <property type="molecule type" value="Genomic_DNA"/>
</dbReference>
<evidence type="ECO:0008006" key="3">
    <source>
        <dbReference type="Google" id="ProtNLM"/>
    </source>
</evidence>
<organism evidence="1 2">
    <name type="scientific">Chitinophaga pinensis (strain ATCC 43595 / DSM 2588 / LMG 13176 / NBRC 15968 / NCIMB 11800 / UQM 2034)</name>
    <dbReference type="NCBI Taxonomy" id="485918"/>
    <lineage>
        <taxon>Bacteria</taxon>
        <taxon>Pseudomonadati</taxon>
        <taxon>Bacteroidota</taxon>
        <taxon>Chitinophagia</taxon>
        <taxon>Chitinophagales</taxon>
        <taxon>Chitinophagaceae</taxon>
        <taxon>Chitinophaga</taxon>
    </lineage>
</organism>
<reference evidence="1 2" key="2">
    <citation type="journal article" date="2010" name="Stand. Genomic Sci.">
        <title>Complete genome sequence of Chitinophaga pinensis type strain (UQM 2034).</title>
        <authorList>
            <person name="Glavina Del Rio T."/>
            <person name="Abt B."/>
            <person name="Spring S."/>
            <person name="Lapidus A."/>
            <person name="Nolan M."/>
            <person name="Tice H."/>
            <person name="Copeland A."/>
            <person name="Cheng J.F."/>
            <person name="Chen F."/>
            <person name="Bruce D."/>
            <person name="Goodwin L."/>
            <person name="Pitluck S."/>
            <person name="Ivanova N."/>
            <person name="Mavromatis K."/>
            <person name="Mikhailova N."/>
            <person name="Pati A."/>
            <person name="Chen A."/>
            <person name="Palaniappan K."/>
            <person name="Land M."/>
            <person name="Hauser L."/>
            <person name="Chang Y.J."/>
            <person name="Jeffries C.D."/>
            <person name="Chain P."/>
            <person name="Saunders E."/>
            <person name="Detter J.C."/>
            <person name="Brettin T."/>
            <person name="Rohde M."/>
            <person name="Goker M."/>
            <person name="Bristow J."/>
            <person name="Eisen J.A."/>
            <person name="Markowitz V."/>
            <person name="Hugenholtz P."/>
            <person name="Kyrpides N.C."/>
            <person name="Klenk H.P."/>
            <person name="Lucas S."/>
        </authorList>
    </citation>
    <scope>NUCLEOTIDE SEQUENCE [LARGE SCALE GENOMIC DNA]</scope>
    <source>
        <strain evidence="2">ATCC 43595 / DSM 2588 / LMG 13176 / NBRC 15968 / NCIMB 11800 / UQM 2034</strain>
    </source>
</reference>
<dbReference type="Proteomes" id="UP000002215">
    <property type="component" value="Chromosome"/>
</dbReference>
<gene>
    <name evidence="1" type="ordered locus">Cpin_4162</name>
</gene>
<sequence>MGAGYCETQIYQPMKLNSLMTRISPLVAAALIASCSNDTIDNTKTPETGSGIEAHSNTPSLVKSLSGFDNLKIYPLISSDDTLPGSPAFRYGAQPDGAGMMKDPNGEGYIMINNHEILFSVSRVYLDKFLKPVKGEYIVDAEGGSMRLCSATLTSAAEHGFGPMFLTAGETDGESMIHAIDPLGSADLKKSNRTKPALGKCSAENAVPLSKNAFPGKTAVFIGEDESSRQGLGQVNLYLSNTVGDLSNGTLYMLRRLDQNIVETDMEVGKSYDVEFVAYENVPTSTGAELAAQTVAKKAIQFARVEDLDYGKGSVENNRKLYFTATGVSQSDKKTPVAGLTMWGRVYQLVLDAANPLKGKLTPLLDGNVDPGNSVVNPDNLCVTENFVYIQEDGDSYYADNKHDGRIWQYNIATKALKPMLEMDQRRNDAAFNSKYNPANETRLGSWEYGAMYDISDLVGKPNTFVVNIHPHTWTDNKFANADGSGLTTNKEGGQTVIITGIEK</sequence>
<evidence type="ECO:0000313" key="1">
    <source>
        <dbReference type="EMBL" id="ACU61620.1"/>
    </source>
</evidence>
<proteinExistence type="predicted"/>